<evidence type="ECO:0000313" key="1">
    <source>
        <dbReference type="EMBL" id="SMG29491.1"/>
    </source>
</evidence>
<protein>
    <submittedName>
        <fullName evidence="1">Uncharacterized protein</fullName>
    </submittedName>
</protein>
<accession>A0A1X7JN22</accession>
<dbReference type="OrthoDB" id="980966at2"/>
<reference evidence="2" key="1">
    <citation type="submission" date="2017-04" db="EMBL/GenBank/DDBJ databases">
        <authorList>
            <person name="Varghese N."/>
            <person name="Submissions S."/>
        </authorList>
    </citation>
    <scope>NUCLEOTIDE SEQUENCE [LARGE SCALE GENOMIC DNA]</scope>
    <source>
        <strain evidence="2">DSM 4125</strain>
    </source>
</reference>
<dbReference type="EMBL" id="FXAW01000003">
    <property type="protein sequence ID" value="SMG29491.1"/>
    <property type="molecule type" value="Genomic_DNA"/>
</dbReference>
<gene>
    <name evidence="1" type="ORF">SAMN05661096_01851</name>
</gene>
<organism evidence="1 2">
    <name type="scientific">Marivirga sericea</name>
    <dbReference type="NCBI Taxonomy" id="1028"/>
    <lineage>
        <taxon>Bacteria</taxon>
        <taxon>Pseudomonadati</taxon>
        <taxon>Bacteroidota</taxon>
        <taxon>Cytophagia</taxon>
        <taxon>Cytophagales</taxon>
        <taxon>Marivirgaceae</taxon>
        <taxon>Marivirga</taxon>
    </lineage>
</organism>
<sequence>MNNSTQGVTLSSAFVKDVIDLYEGKESFQKELKRMADGLDLTSAMKFVPMDIYNSMCNWIESQIGQVNTKRLGRRIGATAYSGMLANGLITSDANPKQMMEGLAKVASMMIKDPEKRGWEIVESGPKHIVMRRTQTFNSTLQFGLLDELIRKTKVVSPKVEYIKSVAGGDEFDDYKISWL</sequence>
<evidence type="ECO:0000313" key="2">
    <source>
        <dbReference type="Proteomes" id="UP000193804"/>
    </source>
</evidence>
<keyword evidence="2" id="KW-1185">Reference proteome</keyword>
<dbReference type="Proteomes" id="UP000193804">
    <property type="component" value="Unassembled WGS sequence"/>
</dbReference>
<dbReference type="AlphaFoldDB" id="A0A1X7JN22"/>
<proteinExistence type="predicted"/>
<name>A0A1X7JN22_9BACT</name>
<dbReference type="RefSeq" id="WP_085516765.1">
    <property type="nucleotide sequence ID" value="NZ_FXAW01000003.1"/>
</dbReference>